<gene>
    <name evidence="8" type="ORF">IQ215_00255</name>
</gene>
<dbReference type="InterPro" id="IPR011014">
    <property type="entry name" value="MscS_channel_TM-2"/>
</dbReference>
<accession>A0ABR9V2R9</accession>
<evidence type="ECO:0000313" key="9">
    <source>
        <dbReference type="Proteomes" id="UP000654604"/>
    </source>
</evidence>
<feature type="transmembrane region" description="Helical" evidence="6">
    <location>
        <begin position="130"/>
        <end position="150"/>
    </location>
</feature>
<dbReference type="Gene3D" id="1.10.287.1260">
    <property type="match status" value="1"/>
</dbReference>
<evidence type="ECO:0000313" key="8">
    <source>
        <dbReference type="EMBL" id="MBE9221119.1"/>
    </source>
</evidence>
<dbReference type="PANTHER" id="PTHR30566:SF5">
    <property type="entry name" value="MECHANOSENSITIVE ION CHANNEL PROTEIN 1, MITOCHONDRIAL-RELATED"/>
    <property type="match status" value="1"/>
</dbReference>
<organism evidence="8 9">
    <name type="scientific">Cyanobacterium stanieri LEGE 03274</name>
    <dbReference type="NCBI Taxonomy" id="1828756"/>
    <lineage>
        <taxon>Bacteria</taxon>
        <taxon>Bacillati</taxon>
        <taxon>Cyanobacteriota</taxon>
        <taxon>Cyanophyceae</taxon>
        <taxon>Oscillatoriophycideae</taxon>
        <taxon>Chroococcales</taxon>
        <taxon>Geminocystaceae</taxon>
        <taxon>Cyanobacterium</taxon>
    </lineage>
</organism>
<proteinExistence type="inferred from homology"/>
<feature type="domain" description="Mechanosensitive ion channel MscS" evidence="7">
    <location>
        <begin position="179"/>
        <end position="246"/>
    </location>
</feature>
<keyword evidence="9" id="KW-1185">Reference proteome</keyword>
<keyword evidence="4 6" id="KW-1133">Transmembrane helix</keyword>
<dbReference type="PANTHER" id="PTHR30566">
    <property type="entry name" value="YNAI-RELATED MECHANOSENSITIVE ION CHANNEL"/>
    <property type="match status" value="1"/>
</dbReference>
<feature type="transmembrane region" description="Helical" evidence="6">
    <location>
        <begin position="156"/>
        <end position="176"/>
    </location>
</feature>
<protein>
    <submittedName>
        <fullName evidence="8">Mechanosensitive ion channel</fullName>
    </submittedName>
</protein>
<evidence type="ECO:0000256" key="4">
    <source>
        <dbReference type="ARBA" id="ARBA00022989"/>
    </source>
</evidence>
<evidence type="ECO:0000259" key="7">
    <source>
        <dbReference type="Pfam" id="PF00924"/>
    </source>
</evidence>
<dbReference type="SUPFAM" id="SSF82861">
    <property type="entry name" value="Mechanosensitive channel protein MscS (YggB), transmembrane region"/>
    <property type="match status" value="1"/>
</dbReference>
<dbReference type="InterPro" id="IPR006685">
    <property type="entry name" value="MscS_channel_2nd"/>
</dbReference>
<dbReference type="RefSeq" id="WP_193799320.1">
    <property type="nucleotide sequence ID" value="NZ_JADEWC010000001.1"/>
</dbReference>
<evidence type="ECO:0000256" key="6">
    <source>
        <dbReference type="SAM" id="Phobius"/>
    </source>
</evidence>
<dbReference type="InterPro" id="IPR023408">
    <property type="entry name" value="MscS_beta-dom_sf"/>
</dbReference>
<dbReference type="Proteomes" id="UP000654604">
    <property type="component" value="Unassembled WGS sequence"/>
</dbReference>
<feature type="transmembrane region" description="Helical" evidence="6">
    <location>
        <begin position="89"/>
        <end position="109"/>
    </location>
</feature>
<comment type="subcellular location">
    <subcellularLocation>
        <location evidence="1">Membrane</location>
        <topology evidence="1">Multi-pass membrane protein</topology>
    </subcellularLocation>
</comment>
<dbReference type="Gene3D" id="2.30.30.60">
    <property type="match status" value="1"/>
</dbReference>
<comment type="similarity">
    <text evidence="2">Belongs to the MscS (TC 1.A.23) family.</text>
</comment>
<keyword evidence="5 6" id="KW-0472">Membrane</keyword>
<evidence type="ECO:0000256" key="1">
    <source>
        <dbReference type="ARBA" id="ARBA00004141"/>
    </source>
</evidence>
<keyword evidence="3 6" id="KW-0812">Transmembrane</keyword>
<dbReference type="InterPro" id="IPR010920">
    <property type="entry name" value="LSM_dom_sf"/>
</dbReference>
<sequence length="362" mass="40605">MIEIFFNADPALQIGVIITIIVVIFISSVYLQKLGNFISSKFLRSDGNSFYREVIQPDLGLVTLLWFLGLLDIYILVNEKSKLIQVGEILLSLGISFLTIFLVTRWFRLLFDKYLLNAALKSDKKINSEFLIVGKFLANAIIVLLIIFIFSQVHKINLFGLLASLGIGGLAIAFAAQKTLEQVLGGIVIYLDRPFSIDDYIGLPDGVFGRVESIGLRSTKIRLSGKGTLMIIPNSSLTQVNIENYTGAKKIISLVYFTFNTSLDEDEMALIRQIIIDSTKDIFGIDPKNTGVKFEDINQGKNKYYTQAQVSFFLLGSERVSMDLRRQLLDIAKENITLQLKNYGINFTIEDETINVDSPITI</sequence>
<feature type="transmembrane region" description="Helical" evidence="6">
    <location>
        <begin position="59"/>
        <end position="77"/>
    </location>
</feature>
<name>A0ABR9V2R9_9CHRO</name>
<evidence type="ECO:0000256" key="2">
    <source>
        <dbReference type="ARBA" id="ARBA00008017"/>
    </source>
</evidence>
<dbReference type="SUPFAM" id="SSF50182">
    <property type="entry name" value="Sm-like ribonucleoproteins"/>
    <property type="match status" value="1"/>
</dbReference>
<comment type="caution">
    <text evidence="8">The sequence shown here is derived from an EMBL/GenBank/DDBJ whole genome shotgun (WGS) entry which is preliminary data.</text>
</comment>
<dbReference type="EMBL" id="JADEWC010000001">
    <property type="protein sequence ID" value="MBE9221119.1"/>
    <property type="molecule type" value="Genomic_DNA"/>
</dbReference>
<dbReference type="Pfam" id="PF00924">
    <property type="entry name" value="MS_channel_2nd"/>
    <property type="match status" value="1"/>
</dbReference>
<evidence type="ECO:0000256" key="5">
    <source>
        <dbReference type="ARBA" id="ARBA00023136"/>
    </source>
</evidence>
<evidence type="ECO:0000256" key="3">
    <source>
        <dbReference type="ARBA" id="ARBA00022692"/>
    </source>
</evidence>
<feature type="transmembrane region" description="Helical" evidence="6">
    <location>
        <begin position="12"/>
        <end position="31"/>
    </location>
</feature>
<reference evidence="8 9" key="1">
    <citation type="submission" date="2020-10" db="EMBL/GenBank/DDBJ databases">
        <authorList>
            <person name="Castelo-Branco R."/>
            <person name="Eusebio N."/>
            <person name="Adriana R."/>
            <person name="Vieira A."/>
            <person name="Brugerolle De Fraissinette N."/>
            <person name="Rezende De Castro R."/>
            <person name="Schneider M.P."/>
            <person name="Vasconcelos V."/>
            <person name="Leao P.N."/>
        </authorList>
    </citation>
    <scope>NUCLEOTIDE SEQUENCE [LARGE SCALE GENOMIC DNA]</scope>
    <source>
        <strain evidence="8 9">LEGE 03274</strain>
    </source>
</reference>